<accession>A0A2A6BPL0</accession>
<dbReference type="Proteomes" id="UP000005239">
    <property type="component" value="Unassembled WGS sequence"/>
</dbReference>
<dbReference type="AlphaFoldDB" id="A0A2A6BPL0"/>
<organism evidence="2 3">
    <name type="scientific">Pristionchus pacificus</name>
    <name type="common">Parasitic nematode worm</name>
    <dbReference type="NCBI Taxonomy" id="54126"/>
    <lineage>
        <taxon>Eukaryota</taxon>
        <taxon>Metazoa</taxon>
        <taxon>Ecdysozoa</taxon>
        <taxon>Nematoda</taxon>
        <taxon>Chromadorea</taxon>
        <taxon>Rhabditida</taxon>
        <taxon>Rhabditina</taxon>
        <taxon>Diplogasteromorpha</taxon>
        <taxon>Diplogasteroidea</taxon>
        <taxon>Neodiplogasteridae</taxon>
        <taxon>Pristionchus</taxon>
    </lineage>
</organism>
<evidence type="ECO:0000313" key="3">
    <source>
        <dbReference type="Proteomes" id="UP000005239"/>
    </source>
</evidence>
<keyword evidence="3" id="KW-1185">Reference proteome</keyword>
<reference evidence="2" key="2">
    <citation type="submission" date="2022-06" db="UniProtKB">
        <authorList>
            <consortium name="EnsemblMetazoa"/>
        </authorList>
    </citation>
    <scope>IDENTIFICATION</scope>
    <source>
        <strain evidence="2">PS312</strain>
    </source>
</reference>
<evidence type="ECO:0000256" key="1">
    <source>
        <dbReference type="SAM" id="MobiDB-lite"/>
    </source>
</evidence>
<name>A0A2A6BPL0_PRIPA</name>
<reference evidence="3" key="1">
    <citation type="journal article" date="2008" name="Nat. Genet.">
        <title>The Pristionchus pacificus genome provides a unique perspective on nematode lifestyle and parasitism.</title>
        <authorList>
            <person name="Dieterich C."/>
            <person name="Clifton S.W."/>
            <person name="Schuster L.N."/>
            <person name="Chinwalla A."/>
            <person name="Delehaunty K."/>
            <person name="Dinkelacker I."/>
            <person name="Fulton L."/>
            <person name="Fulton R."/>
            <person name="Godfrey J."/>
            <person name="Minx P."/>
            <person name="Mitreva M."/>
            <person name="Roeseler W."/>
            <person name="Tian H."/>
            <person name="Witte H."/>
            <person name="Yang S.P."/>
            <person name="Wilson R.K."/>
            <person name="Sommer R.J."/>
        </authorList>
    </citation>
    <scope>NUCLEOTIDE SEQUENCE [LARGE SCALE GENOMIC DNA]</scope>
    <source>
        <strain evidence="3">PS312</strain>
    </source>
</reference>
<accession>A0A8R1V1E8</accession>
<gene>
    <name evidence="2" type="primary">WBGene00282699</name>
</gene>
<proteinExistence type="predicted"/>
<feature type="region of interest" description="Disordered" evidence="1">
    <location>
        <begin position="1"/>
        <end position="49"/>
    </location>
</feature>
<protein>
    <submittedName>
        <fullName evidence="2">Uncharacterized protein</fullName>
    </submittedName>
</protein>
<dbReference type="EnsemblMetazoa" id="PPA44330.1">
    <property type="protein sequence ID" value="PPA44330.1"/>
    <property type="gene ID" value="WBGene00282699"/>
</dbReference>
<evidence type="ECO:0000313" key="2">
    <source>
        <dbReference type="EnsemblMetazoa" id="PPA44330.1"/>
    </source>
</evidence>
<sequence>MNLTALMKEEQEHSRRNGSQTSGEVVVRNERERRRKGDRGYDKEQGWKGNGIELKGVEGTVAETDVDTERMKWIPKRVLLG</sequence>